<name>A0ACC1S6N1_9HYPO</name>
<sequence>MKFPSLSPQRLQMPHARSGALLGMAGAPGRRTTTLAVQVGSHTARYTRVVKSIAGAAALLLAMSSTTAGMQWRSQDACGIECAFGYGWCIDSPYLYTCNETGRPTHRMMHRSCEWYCWCGCDESSEVDDNEVFGFEGHAGISLDSM</sequence>
<keyword evidence="2" id="KW-1185">Reference proteome</keyword>
<reference evidence="1" key="1">
    <citation type="submission" date="2022-08" db="EMBL/GenBank/DDBJ databases">
        <title>Genome Sequence of Fusarium decemcellulare.</title>
        <authorList>
            <person name="Buettner E."/>
        </authorList>
    </citation>
    <scope>NUCLEOTIDE SEQUENCE</scope>
    <source>
        <strain evidence="1">Babe19</strain>
    </source>
</reference>
<organism evidence="1 2">
    <name type="scientific">Fusarium decemcellulare</name>
    <dbReference type="NCBI Taxonomy" id="57161"/>
    <lineage>
        <taxon>Eukaryota</taxon>
        <taxon>Fungi</taxon>
        <taxon>Dikarya</taxon>
        <taxon>Ascomycota</taxon>
        <taxon>Pezizomycotina</taxon>
        <taxon>Sordariomycetes</taxon>
        <taxon>Hypocreomycetidae</taxon>
        <taxon>Hypocreales</taxon>
        <taxon>Nectriaceae</taxon>
        <taxon>Fusarium</taxon>
        <taxon>Fusarium decemcellulare species complex</taxon>
    </lineage>
</organism>
<dbReference type="EMBL" id="JANRMS010000894">
    <property type="protein sequence ID" value="KAJ3533149.1"/>
    <property type="molecule type" value="Genomic_DNA"/>
</dbReference>
<proteinExistence type="predicted"/>
<evidence type="ECO:0000313" key="1">
    <source>
        <dbReference type="EMBL" id="KAJ3533149.1"/>
    </source>
</evidence>
<protein>
    <submittedName>
        <fullName evidence="1">Uncharacterized protein</fullName>
    </submittedName>
</protein>
<accession>A0ACC1S6N1</accession>
<evidence type="ECO:0000313" key="2">
    <source>
        <dbReference type="Proteomes" id="UP001148629"/>
    </source>
</evidence>
<gene>
    <name evidence="1" type="ORF">NM208_g8122</name>
</gene>
<dbReference type="Proteomes" id="UP001148629">
    <property type="component" value="Unassembled WGS sequence"/>
</dbReference>
<comment type="caution">
    <text evidence="1">The sequence shown here is derived from an EMBL/GenBank/DDBJ whole genome shotgun (WGS) entry which is preliminary data.</text>
</comment>